<dbReference type="OrthoDB" id="9811532at2"/>
<evidence type="ECO:0000313" key="2">
    <source>
        <dbReference type="EMBL" id="TXL62308.1"/>
    </source>
</evidence>
<keyword evidence="3" id="KW-1185">Reference proteome</keyword>
<comment type="caution">
    <text evidence="2">The sequence shown here is derived from an EMBL/GenBank/DDBJ whole genome shotgun (WGS) entry which is preliminary data.</text>
</comment>
<dbReference type="InterPro" id="IPR036986">
    <property type="entry name" value="S4_RNA-bd_sf"/>
</dbReference>
<dbReference type="Proteomes" id="UP000321571">
    <property type="component" value="Unassembled WGS sequence"/>
</dbReference>
<dbReference type="PROSITE" id="PS50889">
    <property type="entry name" value="S4"/>
    <property type="match status" value="1"/>
</dbReference>
<dbReference type="RefSeq" id="WP_147684862.1">
    <property type="nucleotide sequence ID" value="NZ_VDUX01000002.1"/>
</dbReference>
<proteinExistence type="predicted"/>
<reference evidence="2 3" key="1">
    <citation type="submission" date="2019-06" db="EMBL/GenBank/DDBJ databases">
        <title>Aeromicrobium sp. nov., isolated from a maize field.</title>
        <authorList>
            <person name="Lin S.-Y."/>
            <person name="Tsai C.-F."/>
            <person name="Young C.-C."/>
        </authorList>
    </citation>
    <scope>NUCLEOTIDE SEQUENCE [LARGE SCALE GENOMIC DNA]</scope>
    <source>
        <strain evidence="2 3">CC-CFT486</strain>
    </source>
</reference>
<dbReference type="Pfam" id="PF13275">
    <property type="entry name" value="S4_2"/>
    <property type="match status" value="1"/>
</dbReference>
<accession>A0A5C8NM39</accession>
<gene>
    <name evidence="2" type="ORF">FHP06_06330</name>
</gene>
<sequence length="75" mass="7805">MSDTEDVPIREGGIRLGQLLKFVGVADSGADAAAIIAAGDVQVDGEVETRRGRQLDRGAVVEVAAPGGTQRFRVI</sequence>
<name>A0A5C8NM39_9ACTN</name>
<dbReference type="AlphaFoldDB" id="A0A5C8NM39"/>
<dbReference type="EMBL" id="VDUX01000002">
    <property type="protein sequence ID" value="TXL62308.1"/>
    <property type="molecule type" value="Genomic_DNA"/>
</dbReference>
<organism evidence="2 3">
    <name type="scientific">Aeromicrobium terrae</name>
    <dbReference type="NCBI Taxonomy" id="2498846"/>
    <lineage>
        <taxon>Bacteria</taxon>
        <taxon>Bacillati</taxon>
        <taxon>Actinomycetota</taxon>
        <taxon>Actinomycetes</taxon>
        <taxon>Propionibacteriales</taxon>
        <taxon>Nocardioidaceae</taxon>
        <taxon>Aeromicrobium</taxon>
    </lineage>
</organism>
<evidence type="ECO:0000256" key="1">
    <source>
        <dbReference type="PROSITE-ProRule" id="PRU00182"/>
    </source>
</evidence>
<evidence type="ECO:0000313" key="3">
    <source>
        <dbReference type="Proteomes" id="UP000321571"/>
    </source>
</evidence>
<protein>
    <submittedName>
        <fullName evidence="2">RNA-binding S4 domain-containing protein</fullName>
    </submittedName>
</protein>
<dbReference type="Gene3D" id="3.10.290.10">
    <property type="entry name" value="RNA-binding S4 domain"/>
    <property type="match status" value="1"/>
</dbReference>
<keyword evidence="1" id="KW-0694">RNA-binding</keyword>
<dbReference type="GO" id="GO:0003723">
    <property type="term" value="F:RNA binding"/>
    <property type="evidence" value="ECO:0007669"/>
    <property type="project" value="UniProtKB-KW"/>
</dbReference>
<dbReference type="SUPFAM" id="SSF55174">
    <property type="entry name" value="Alpha-L RNA-binding motif"/>
    <property type="match status" value="1"/>
</dbReference>